<dbReference type="EMBL" id="LGYO01000051">
    <property type="protein sequence ID" value="KNZ40584.1"/>
    <property type="molecule type" value="Genomic_DNA"/>
</dbReference>
<gene>
    <name evidence="4" type="ORF">AKG39_16680</name>
</gene>
<dbReference type="PANTHER" id="PTHR43479">
    <property type="entry name" value="ACREF/ENVCD OPERON REPRESSOR-RELATED"/>
    <property type="match status" value="1"/>
</dbReference>
<keyword evidence="1 2" id="KW-0238">DNA-binding</keyword>
<dbReference type="InterPro" id="IPR050624">
    <property type="entry name" value="HTH-type_Tx_Regulator"/>
</dbReference>
<sequence>MYEKGIQTRNHLYQTAKKIFYAQGYEKTKIKDIVETADTPIGLFTYYFKTKDKIVQEIYLEYYKQIDTYLNELNIKGLENSILHHVVLSRIYFDRILSDDNNRRFYYEILKKKSNYRIAGDFIRNTYRRYIDEYHLVISEKEFDNFLFIDFGGRRDYFLNYFEKPLDDSVDDVVFLLNGIVPRMLGIDQHAVTTLLYKGIQIAKTIDCEPIHFLWK</sequence>
<dbReference type="STRING" id="52689.AKG39_16680"/>
<reference evidence="5" key="1">
    <citation type="submission" date="2015-07" db="EMBL/GenBank/DDBJ databases">
        <title>Draft genome sequence of Acetobacterium bakii DSM 8293, a potential psychrophilic chemical producer through syngas fermentation.</title>
        <authorList>
            <person name="Song Y."/>
            <person name="Hwang S."/>
            <person name="Cho B.-K."/>
        </authorList>
    </citation>
    <scope>NUCLEOTIDE SEQUENCE [LARGE SCALE GENOMIC DNA]</scope>
    <source>
        <strain evidence="5">DSM 8239</strain>
    </source>
</reference>
<dbReference type="PROSITE" id="PS50977">
    <property type="entry name" value="HTH_TETR_2"/>
    <property type="match status" value="1"/>
</dbReference>
<proteinExistence type="predicted"/>
<comment type="caution">
    <text evidence="4">The sequence shown here is derived from an EMBL/GenBank/DDBJ whole genome shotgun (WGS) entry which is preliminary data.</text>
</comment>
<evidence type="ECO:0000313" key="4">
    <source>
        <dbReference type="EMBL" id="KNZ40584.1"/>
    </source>
</evidence>
<dbReference type="AlphaFoldDB" id="A0A0L6TWC9"/>
<dbReference type="Proteomes" id="UP000036873">
    <property type="component" value="Unassembled WGS sequence"/>
</dbReference>
<dbReference type="PANTHER" id="PTHR43479:SF11">
    <property type="entry name" value="ACREF_ENVCD OPERON REPRESSOR-RELATED"/>
    <property type="match status" value="1"/>
</dbReference>
<evidence type="ECO:0000256" key="2">
    <source>
        <dbReference type="PROSITE-ProRule" id="PRU00335"/>
    </source>
</evidence>
<dbReference type="InterPro" id="IPR001647">
    <property type="entry name" value="HTH_TetR"/>
</dbReference>
<dbReference type="Pfam" id="PF00440">
    <property type="entry name" value="TetR_N"/>
    <property type="match status" value="1"/>
</dbReference>
<dbReference type="GO" id="GO:0003677">
    <property type="term" value="F:DNA binding"/>
    <property type="evidence" value="ECO:0007669"/>
    <property type="project" value="UniProtKB-UniRule"/>
</dbReference>
<dbReference type="InterPro" id="IPR009057">
    <property type="entry name" value="Homeodomain-like_sf"/>
</dbReference>
<name>A0A0L6TWC9_9FIRM</name>
<dbReference type="RefSeq" id="WP_050741533.1">
    <property type="nucleotide sequence ID" value="NZ_LGYO01000051.1"/>
</dbReference>
<dbReference type="OrthoDB" id="9812484at2"/>
<keyword evidence="5" id="KW-1185">Reference proteome</keyword>
<protein>
    <submittedName>
        <fullName evidence="4">TetR family transcriptional regulator</fullName>
    </submittedName>
</protein>
<evidence type="ECO:0000313" key="5">
    <source>
        <dbReference type="Proteomes" id="UP000036873"/>
    </source>
</evidence>
<dbReference type="SUPFAM" id="SSF46689">
    <property type="entry name" value="Homeodomain-like"/>
    <property type="match status" value="1"/>
</dbReference>
<dbReference type="Gene3D" id="1.10.357.10">
    <property type="entry name" value="Tetracycline Repressor, domain 2"/>
    <property type="match status" value="1"/>
</dbReference>
<evidence type="ECO:0000256" key="1">
    <source>
        <dbReference type="ARBA" id="ARBA00023125"/>
    </source>
</evidence>
<feature type="DNA-binding region" description="H-T-H motif" evidence="2">
    <location>
        <begin position="29"/>
        <end position="48"/>
    </location>
</feature>
<accession>A0A0L6TWC9</accession>
<dbReference type="PATRIC" id="fig|52689.4.peg.2881"/>
<feature type="domain" description="HTH tetR-type" evidence="3">
    <location>
        <begin position="6"/>
        <end position="66"/>
    </location>
</feature>
<evidence type="ECO:0000259" key="3">
    <source>
        <dbReference type="PROSITE" id="PS50977"/>
    </source>
</evidence>
<organism evidence="4 5">
    <name type="scientific">Acetobacterium bakii</name>
    <dbReference type="NCBI Taxonomy" id="52689"/>
    <lineage>
        <taxon>Bacteria</taxon>
        <taxon>Bacillati</taxon>
        <taxon>Bacillota</taxon>
        <taxon>Clostridia</taxon>
        <taxon>Eubacteriales</taxon>
        <taxon>Eubacteriaceae</taxon>
        <taxon>Acetobacterium</taxon>
    </lineage>
</organism>